<accession>A0AAV2AFD4</accession>
<dbReference type="GO" id="GO:0006888">
    <property type="term" value="P:endoplasmic reticulum to Golgi vesicle-mediated transport"/>
    <property type="evidence" value="ECO:0007669"/>
    <property type="project" value="InterPro"/>
</dbReference>
<evidence type="ECO:0008006" key="10">
    <source>
        <dbReference type="Google" id="ProtNLM"/>
    </source>
</evidence>
<dbReference type="GO" id="GO:0005829">
    <property type="term" value="C:cytosol"/>
    <property type="evidence" value="ECO:0007669"/>
    <property type="project" value="GOC"/>
</dbReference>
<dbReference type="EMBL" id="CAXIEN010000151">
    <property type="protein sequence ID" value="CAL1282014.1"/>
    <property type="molecule type" value="Genomic_DNA"/>
</dbReference>
<dbReference type="PANTHER" id="PTHR21493">
    <property type="entry name" value="CGI-141-RELATED/LIPASE CONTAINING PROTEIN"/>
    <property type="match status" value="1"/>
</dbReference>
<keyword evidence="4" id="KW-0333">Golgi apparatus</keyword>
<evidence type="ECO:0000256" key="1">
    <source>
        <dbReference type="ARBA" id="ARBA00004653"/>
    </source>
</evidence>
<dbReference type="GO" id="GO:0042147">
    <property type="term" value="P:retrograde transport, endosome to Golgi"/>
    <property type="evidence" value="ECO:0007669"/>
    <property type="project" value="InterPro"/>
</dbReference>
<name>A0AAV2AFD4_9ARAC</name>
<organism evidence="8 9">
    <name type="scientific">Larinioides sclopetarius</name>
    <dbReference type="NCBI Taxonomy" id="280406"/>
    <lineage>
        <taxon>Eukaryota</taxon>
        <taxon>Metazoa</taxon>
        <taxon>Ecdysozoa</taxon>
        <taxon>Arthropoda</taxon>
        <taxon>Chelicerata</taxon>
        <taxon>Arachnida</taxon>
        <taxon>Araneae</taxon>
        <taxon>Araneomorphae</taxon>
        <taxon>Entelegynae</taxon>
        <taxon>Araneoidea</taxon>
        <taxon>Araneidae</taxon>
        <taxon>Larinioides</taxon>
    </lineage>
</organism>
<proteinExistence type="inferred from homology"/>
<gene>
    <name evidence="8" type="ORF">LARSCL_LOCUS11905</name>
</gene>
<feature type="transmembrane region" description="Helical" evidence="7">
    <location>
        <begin position="106"/>
        <end position="124"/>
    </location>
</feature>
<evidence type="ECO:0000256" key="4">
    <source>
        <dbReference type="ARBA" id="ARBA00023034"/>
    </source>
</evidence>
<dbReference type="AlphaFoldDB" id="A0AAV2AFD4"/>
<evidence type="ECO:0000256" key="6">
    <source>
        <dbReference type="ARBA" id="ARBA00025799"/>
    </source>
</evidence>
<keyword evidence="3 7" id="KW-1133">Transmembrane helix</keyword>
<dbReference type="InterPro" id="IPR045176">
    <property type="entry name" value="Got1"/>
</dbReference>
<comment type="caution">
    <text evidence="8">The sequence shown here is derived from an EMBL/GenBank/DDBJ whole genome shotgun (WGS) entry which is preliminary data.</text>
</comment>
<dbReference type="GO" id="GO:0000139">
    <property type="term" value="C:Golgi membrane"/>
    <property type="evidence" value="ECO:0007669"/>
    <property type="project" value="UniProtKB-SubCell"/>
</dbReference>
<dbReference type="GO" id="GO:0005783">
    <property type="term" value="C:endoplasmic reticulum"/>
    <property type="evidence" value="ECO:0007669"/>
    <property type="project" value="TreeGrafter"/>
</dbReference>
<feature type="transmembrane region" description="Helical" evidence="7">
    <location>
        <begin position="51"/>
        <end position="68"/>
    </location>
</feature>
<evidence type="ECO:0000256" key="7">
    <source>
        <dbReference type="SAM" id="Phobius"/>
    </source>
</evidence>
<comment type="subcellular location">
    <subcellularLocation>
        <location evidence="1">Golgi apparatus membrane</location>
        <topology evidence="1">Multi-pass membrane protein</topology>
    </subcellularLocation>
</comment>
<reference evidence="8 9" key="1">
    <citation type="submission" date="2024-04" db="EMBL/GenBank/DDBJ databases">
        <authorList>
            <person name="Rising A."/>
            <person name="Reimegard J."/>
            <person name="Sonavane S."/>
            <person name="Akerstrom W."/>
            <person name="Nylinder S."/>
            <person name="Hedman E."/>
            <person name="Kallberg Y."/>
        </authorList>
    </citation>
    <scope>NUCLEOTIDE SEQUENCE [LARGE SCALE GENOMIC DNA]</scope>
</reference>
<evidence type="ECO:0000313" key="8">
    <source>
        <dbReference type="EMBL" id="CAL1282014.1"/>
    </source>
</evidence>
<comment type="similarity">
    <text evidence="6">Belongs to the GOT1 family.</text>
</comment>
<feature type="transmembrane region" description="Helical" evidence="7">
    <location>
        <begin position="80"/>
        <end position="100"/>
    </location>
</feature>
<sequence>MPGGLSSPDASLSNIRFLSPICKEIGIGLSGFGLFFLFLGVVFLFDKGLLALGNILFLSGLAFVIGLERTFRFFFQRHKLRGSAAFFGGIFIVLIGWPLVGMIIEIYGFIVLFSGFLPIVVNFLRRVPVLGTILNLPLLNKIVDKIAGDPNRSMV</sequence>
<keyword evidence="9" id="KW-1185">Reference proteome</keyword>
<protein>
    <recommendedName>
        <fullName evidence="10">Vesicle transport protein GOT1B</fullName>
    </recommendedName>
</protein>
<dbReference type="Pfam" id="PF04178">
    <property type="entry name" value="Got1"/>
    <property type="match status" value="1"/>
</dbReference>
<evidence type="ECO:0000256" key="2">
    <source>
        <dbReference type="ARBA" id="ARBA00022692"/>
    </source>
</evidence>
<evidence type="ECO:0000256" key="3">
    <source>
        <dbReference type="ARBA" id="ARBA00022989"/>
    </source>
</evidence>
<dbReference type="PANTHER" id="PTHR21493:SF9">
    <property type="entry name" value="GOLGI TRANSPORT PROTEIN 1-RELATED"/>
    <property type="match status" value="1"/>
</dbReference>
<dbReference type="InterPro" id="IPR007305">
    <property type="entry name" value="Vesicle_transpt_Got1/SFT2"/>
</dbReference>
<evidence type="ECO:0000313" key="9">
    <source>
        <dbReference type="Proteomes" id="UP001497382"/>
    </source>
</evidence>
<keyword evidence="2 7" id="KW-0812">Transmembrane</keyword>
<keyword evidence="5 7" id="KW-0472">Membrane</keyword>
<evidence type="ECO:0000256" key="5">
    <source>
        <dbReference type="ARBA" id="ARBA00023136"/>
    </source>
</evidence>
<feature type="transmembrane region" description="Helical" evidence="7">
    <location>
        <begin position="25"/>
        <end position="45"/>
    </location>
</feature>
<dbReference type="Proteomes" id="UP001497382">
    <property type="component" value="Unassembled WGS sequence"/>
</dbReference>